<evidence type="ECO:0000313" key="2">
    <source>
        <dbReference type="Proteomes" id="UP000093451"/>
    </source>
</evidence>
<comment type="caution">
    <text evidence="1">The sequence shown here is derived from an EMBL/GenBank/DDBJ whole genome shotgun (WGS) entry which is preliminary data.</text>
</comment>
<protein>
    <submittedName>
        <fullName evidence="1">Uncharacterized protein</fullName>
    </submittedName>
</protein>
<accession>A0AB36EIV6</accession>
<sequence>MAVKSIVRHKQPKIGPDFYVEALNMGPIPNRIGLVFLRHGWIARRFRKKLSAFVMSDHSHLAHSANSQKVDVGDTATFVFPLDGDFVKEGFVQLGVTDGFGRTHWCTKKEYKRAMKQVVESIARGVS</sequence>
<dbReference type="Proteomes" id="UP000093451">
    <property type="component" value="Unassembled WGS sequence"/>
</dbReference>
<dbReference type="AlphaFoldDB" id="A0AB36EIV6"/>
<proteinExistence type="predicted"/>
<organism evidence="1 2">
    <name type="scientific">Agrobacterium tumefaciens</name>
    <dbReference type="NCBI Taxonomy" id="358"/>
    <lineage>
        <taxon>Bacteria</taxon>
        <taxon>Pseudomonadati</taxon>
        <taxon>Pseudomonadota</taxon>
        <taxon>Alphaproteobacteria</taxon>
        <taxon>Hyphomicrobiales</taxon>
        <taxon>Rhizobiaceae</taxon>
        <taxon>Rhizobium/Agrobacterium group</taxon>
        <taxon>Agrobacterium</taxon>
        <taxon>Agrobacterium tumefaciens complex</taxon>
    </lineage>
</organism>
<gene>
    <name evidence="1" type="ORF">A6U91_07480</name>
</gene>
<name>A0AB36EIV6_AGRTU</name>
<reference evidence="1 2" key="1">
    <citation type="journal article" date="2016" name="PeerJ">
        <title>Gall-ID: tools for genotyping gall-causing phytopathogenic bacteria.</title>
        <authorList>
            <person name="Davis E.W.II."/>
            <person name="Weisberg A.J."/>
            <person name="Tabima J.F."/>
            <person name="Grunwald N.J."/>
            <person name="Chang J.H."/>
        </authorList>
    </citation>
    <scope>NUCLEOTIDE SEQUENCE [LARGE SCALE GENOMIC DNA]</scope>
    <source>
        <strain evidence="1 2">N2/73</strain>
    </source>
</reference>
<dbReference type="EMBL" id="LXKT01000013">
    <property type="protein sequence ID" value="OCJ38022.1"/>
    <property type="molecule type" value="Genomic_DNA"/>
</dbReference>
<evidence type="ECO:0000313" key="1">
    <source>
        <dbReference type="EMBL" id="OCJ38022.1"/>
    </source>
</evidence>